<reference evidence="1 2" key="1">
    <citation type="submission" date="2021-03" db="EMBL/GenBank/DDBJ databases">
        <title>novel species isolated from a fishpond in China.</title>
        <authorList>
            <person name="Lu H."/>
            <person name="Cai Z."/>
        </authorList>
    </citation>
    <scope>NUCLEOTIDE SEQUENCE [LARGE SCALE GENOMIC DNA]</scope>
    <source>
        <strain evidence="1 2">Y57</strain>
    </source>
</reference>
<gene>
    <name evidence="1" type="ORF">J0A65_20920</name>
</gene>
<feature type="non-terminal residue" evidence="1">
    <location>
        <position position="1"/>
    </location>
</feature>
<comment type="caution">
    <text evidence="1">The sequence shown here is derived from an EMBL/GenBank/DDBJ whole genome shotgun (WGS) entry which is preliminary data.</text>
</comment>
<dbReference type="EMBL" id="JAFKCS010000053">
    <property type="protein sequence ID" value="MBN7822342.1"/>
    <property type="molecule type" value="Genomic_DNA"/>
</dbReference>
<accession>A0ABS3CYZ1</accession>
<evidence type="ECO:0000313" key="2">
    <source>
        <dbReference type="Proteomes" id="UP000663992"/>
    </source>
</evidence>
<organism evidence="1 2">
    <name type="scientific">Bowmanella yangjiangensis</name>
    <dbReference type="NCBI Taxonomy" id="2811230"/>
    <lineage>
        <taxon>Bacteria</taxon>
        <taxon>Pseudomonadati</taxon>
        <taxon>Pseudomonadota</taxon>
        <taxon>Gammaproteobacteria</taxon>
        <taxon>Alteromonadales</taxon>
        <taxon>Alteromonadaceae</taxon>
        <taxon>Bowmanella</taxon>
    </lineage>
</organism>
<proteinExistence type="predicted"/>
<dbReference type="Proteomes" id="UP000663992">
    <property type="component" value="Unassembled WGS sequence"/>
</dbReference>
<sequence length="185" mass="19417">GMIARTSLSTADFAQALAAELHTLAPVKADAEGVPNFAALAEVGAADPFIKATASWLKRVQRWLAGDVDLPSWIEEGWVLALAPEWREACVNELAARHGLIGARDLGVEGCPVTAFGQLVSRLGAAVEATGVVLADGRICEDDMPDLPRMVDALLAVESRSCELRRAAENVLAAAGKAHALRVVG</sequence>
<name>A0ABS3CYZ1_9ALTE</name>
<evidence type="ECO:0000313" key="1">
    <source>
        <dbReference type="EMBL" id="MBN7822342.1"/>
    </source>
</evidence>
<dbReference type="RefSeq" id="WP_206596280.1">
    <property type="nucleotide sequence ID" value="NZ_JAFKCS010000053.1"/>
</dbReference>
<keyword evidence="2" id="KW-1185">Reference proteome</keyword>
<protein>
    <submittedName>
        <fullName evidence="1">Uncharacterized protein</fullName>
    </submittedName>
</protein>